<proteinExistence type="predicted"/>
<sequence>MCYVPCAESVGTCELIWLFKANPILCVCKVKVYS</sequence>
<reference evidence="1" key="1">
    <citation type="submission" date="2014-11" db="EMBL/GenBank/DDBJ databases">
        <authorList>
            <person name="Amaro Gonzalez C."/>
        </authorList>
    </citation>
    <scope>NUCLEOTIDE SEQUENCE</scope>
</reference>
<protein>
    <submittedName>
        <fullName evidence="1">Uncharacterized protein</fullName>
    </submittedName>
</protein>
<organism evidence="1">
    <name type="scientific">Anguilla anguilla</name>
    <name type="common">European freshwater eel</name>
    <name type="synonym">Muraena anguilla</name>
    <dbReference type="NCBI Taxonomy" id="7936"/>
    <lineage>
        <taxon>Eukaryota</taxon>
        <taxon>Metazoa</taxon>
        <taxon>Chordata</taxon>
        <taxon>Craniata</taxon>
        <taxon>Vertebrata</taxon>
        <taxon>Euteleostomi</taxon>
        <taxon>Actinopterygii</taxon>
        <taxon>Neopterygii</taxon>
        <taxon>Teleostei</taxon>
        <taxon>Anguilliformes</taxon>
        <taxon>Anguillidae</taxon>
        <taxon>Anguilla</taxon>
    </lineage>
</organism>
<dbReference type="AlphaFoldDB" id="A0A0E9QFE1"/>
<evidence type="ECO:0000313" key="1">
    <source>
        <dbReference type="EMBL" id="JAH15596.1"/>
    </source>
</evidence>
<dbReference type="EMBL" id="GBXM01092981">
    <property type="protein sequence ID" value="JAH15596.1"/>
    <property type="molecule type" value="Transcribed_RNA"/>
</dbReference>
<name>A0A0E9QFE1_ANGAN</name>
<reference evidence="1" key="2">
    <citation type="journal article" date="2015" name="Fish Shellfish Immunol.">
        <title>Early steps in the European eel (Anguilla anguilla)-Vibrio vulnificus interaction in the gills: Role of the RtxA13 toxin.</title>
        <authorList>
            <person name="Callol A."/>
            <person name="Pajuelo D."/>
            <person name="Ebbesson L."/>
            <person name="Teles M."/>
            <person name="MacKenzie S."/>
            <person name="Amaro C."/>
        </authorList>
    </citation>
    <scope>NUCLEOTIDE SEQUENCE</scope>
</reference>
<accession>A0A0E9QFE1</accession>